<dbReference type="InterPro" id="IPR005311">
    <property type="entry name" value="PBP_dimer"/>
</dbReference>
<evidence type="ECO:0000256" key="1">
    <source>
        <dbReference type="ARBA" id="ARBA00004167"/>
    </source>
</evidence>
<feature type="domain" description="Penicillin-binding protein dimerisation" evidence="13">
    <location>
        <begin position="66"/>
        <end position="301"/>
    </location>
</feature>
<dbReference type="PANTHER" id="PTHR30627:SF2">
    <property type="entry name" value="PEPTIDOGLYCAN D,D-TRANSPEPTIDASE MRDA"/>
    <property type="match status" value="1"/>
</dbReference>
<dbReference type="AlphaFoldDB" id="A0A4R6C2H2"/>
<dbReference type="OrthoDB" id="9770103at2"/>
<evidence type="ECO:0000256" key="8">
    <source>
        <dbReference type="ARBA" id="ARBA00022989"/>
    </source>
</evidence>
<dbReference type="InterPro" id="IPR036138">
    <property type="entry name" value="PBP_dimer_sf"/>
</dbReference>
<evidence type="ECO:0000259" key="13">
    <source>
        <dbReference type="Pfam" id="PF03717"/>
    </source>
</evidence>
<keyword evidence="8 11" id="KW-1133">Transmembrane helix</keyword>
<evidence type="ECO:0000313" key="14">
    <source>
        <dbReference type="EMBL" id="TDM15547.1"/>
    </source>
</evidence>
<evidence type="ECO:0000256" key="5">
    <source>
        <dbReference type="ARBA" id="ARBA00022692"/>
    </source>
</evidence>
<evidence type="ECO:0000259" key="12">
    <source>
        <dbReference type="Pfam" id="PF00905"/>
    </source>
</evidence>
<evidence type="ECO:0000256" key="6">
    <source>
        <dbReference type="ARBA" id="ARBA00022960"/>
    </source>
</evidence>
<comment type="similarity">
    <text evidence="3">Belongs to the transpeptidase family.</text>
</comment>
<dbReference type="Pfam" id="PF00905">
    <property type="entry name" value="Transpeptidase"/>
    <property type="match status" value="1"/>
</dbReference>
<dbReference type="EMBL" id="SCWF01000001">
    <property type="protein sequence ID" value="TDM15547.1"/>
    <property type="molecule type" value="Genomic_DNA"/>
</dbReference>
<evidence type="ECO:0000256" key="3">
    <source>
        <dbReference type="ARBA" id="ARBA00007171"/>
    </source>
</evidence>
<dbReference type="GO" id="GO:0009252">
    <property type="term" value="P:peptidoglycan biosynthetic process"/>
    <property type="evidence" value="ECO:0007669"/>
    <property type="project" value="UniProtKB-KW"/>
</dbReference>
<keyword evidence="6" id="KW-0133">Cell shape</keyword>
<protein>
    <submittedName>
        <fullName evidence="14">Penicillin-binding protein 2</fullName>
    </submittedName>
</protein>
<dbReference type="InterPro" id="IPR012338">
    <property type="entry name" value="Beta-lactam/transpept-like"/>
</dbReference>
<dbReference type="GO" id="GO:0008360">
    <property type="term" value="P:regulation of cell shape"/>
    <property type="evidence" value="ECO:0007669"/>
    <property type="project" value="UniProtKB-KW"/>
</dbReference>
<dbReference type="RefSeq" id="WP_133450751.1">
    <property type="nucleotide sequence ID" value="NZ_SCWF01000001.1"/>
</dbReference>
<keyword evidence="15" id="KW-1185">Reference proteome</keyword>
<proteinExistence type="inferred from homology"/>
<evidence type="ECO:0000256" key="9">
    <source>
        <dbReference type="ARBA" id="ARBA00023136"/>
    </source>
</evidence>
<dbReference type="Gene3D" id="3.90.1310.10">
    <property type="entry name" value="Penicillin-binding protein 2a (Domain 2)"/>
    <property type="match status" value="1"/>
</dbReference>
<evidence type="ECO:0000256" key="4">
    <source>
        <dbReference type="ARBA" id="ARBA00022475"/>
    </source>
</evidence>
<dbReference type="Gene3D" id="3.40.710.10">
    <property type="entry name" value="DD-peptidase/beta-lactamase superfamily"/>
    <property type="match status" value="1"/>
</dbReference>
<feature type="transmembrane region" description="Helical" evidence="11">
    <location>
        <begin position="21"/>
        <end position="42"/>
    </location>
</feature>
<evidence type="ECO:0000256" key="11">
    <source>
        <dbReference type="SAM" id="Phobius"/>
    </source>
</evidence>
<dbReference type="SUPFAM" id="SSF56519">
    <property type="entry name" value="Penicillin binding protein dimerisation domain"/>
    <property type="match status" value="1"/>
</dbReference>
<organism evidence="14 15">
    <name type="scientific">Macrococcus bovicus</name>
    <dbReference type="NCBI Taxonomy" id="69968"/>
    <lineage>
        <taxon>Bacteria</taxon>
        <taxon>Bacillati</taxon>
        <taxon>Bacillota</taxon>
        <taxon>Bacilli</taxon>
        <taxon>Bacillales</taxon>
        <taxon>Staphylococcaceae</taxon>
        <taxon>Macrococcus</taxon>
    </lineage>
</organism>
<dbReference type="InterPro" id="IPR050515">
    <property type="entry name" value="Beta-lactam/transpept"/>
</dbReference>
<keyword evidence="7" id="KW-0573">Peptidoglycan synthesis</keyword>
<keyword evidence="4" id="KW-1003">Cell membrane</keyword>
<keyword evidence="5 11" id="KW-0812">Transmembrane</keyword>
<dbReference type="GO" id="GO:0071972">
    <property type="term" value="F:peptidoglycan L,D-transpeptidase activity"/>
    <property type="evidence" value="ECO:0007669"/>
    <property type="project" value="TreeGrafter"/>
</dbReference>
<evidence type="ECO:0000256" key="10">
    <source>
        <dbReference type="ARBA" id="ARBA00023316"/>
    </source>
</evidence>
<evidence type="ECO:0000256" key="7">
    <source>
        <dbReference type="ARBA" id="ARBA00022984"/>
    </source>
</evidence>
<keyword evidence="9 11" id="KW-0472">Membrane</keyword>
<reference evidence="14 15" key="1">
    <citation type="submission" date="2019-01" db="EMBL/GenBank/DDBJ databases">
        <title>Draft genome sequences of the type strains of six Macrococcus species.</title>
        <authorList>
            <person name="Mazhar S."/>
            <person name="Altermann E."/>
            <person name="Hill C."/>
            <person name="Mcauliffe O."/>
        </authorList>
    </citation>
    <scope>NUCLEOTIDE SEQUENCE [LARGE SCALE GENOMIC DNA]</scope>
    <source>
        <strain evidence="14 15">ATCC 51825</strain>
    </source>
</reference>
<dbReference type="GO" id="GO:0008658">
    <property type="term" value="F:penicillin binding"/>
    <property type="evidence" value="ECO:0007669"/>
    <property type="project" value="InterPro"/>
</dbReference>
<dbReference type="Pfam" id="PF03717">
    <property type="entry name" value="PBP_dimer"/>
    <property type="match status" value="1"/>
</dbReference>
<name>A0A4R6C2H2_9STAP</name>
<dbReference type="PANTHER" id="PTHR30627">
    <property type="entry name" value="PEPTIDOGLYCAN D,D-TRANSPEPTIDASE"/>
    <property type="match status" value="1"/>
</dbReference>
<comment type="caution">
    <text evidence="14">The sequence shown here is derived from an EMBL/GenBank/DDBJ whole genome shotgun (WGS) entry which is preliminary data.</text>
</comment>
<sequence>MLRRLKKESNELRQKRITQRRLNVVFIAVMTLMTLLILRLGYLQIVKSEDYKKAVASNENIVINESVPRGRIYDRNGKLLVDNTAKKSITYTRGRMTTTGELLDTAKKLSRVIDMPTDKLTEMDKQTYFIQTHPELVRKLMKKESEQFQNEMITQEQYDKLLYQKIAPRVQLSRKELEVAAIYREMSAGSQLTPQTIKNDHVTEKEYALVSQNLAQLPGVNTTMDWDRKYLYGSTLRTLFGKVTSKEEGLPKDNVDYYLARGYARNDRVGQSYLEYEYEDVLRGRKKKMRYVTDKSGQITNSEIIDPGSRGNDLVLSIDIDLQQKIEKMIDKHIAILRSEGAKTMDKVLVVVQDPNNGDVLALAGRQIEPNGKISDYHYGTFTSQYAVGSSVKGATLLTGYHQHAIKLNEEMVDEPMSFAGGMTKRSYFNQDGKVTINDKEALMHSSNVYMFKTALKIAGTNYSQGMTLPKDISAAGRILRTGMNQFGLGVKTGIDLPNEVVGQSGKLTDNAGNYLDLAIGQYDTYTPLQLSQYISTIANDGSRIAPHVVKEIRTPSKTQTLGPVKEVINGKVLNKINSTPAEIKQVKSGFNMVFNQIEGTGYNSFHDTIVQSAGKTGTAEVFQNGESRVNATYIGYAPMDKPEISFSIIYSNQPVPPPWLPGGDLGKDIINSYFSTKK</sequence>
<dbReference type="InterPro" id="IPR001460">
    <property type="entry name" value="PCN-bd_Tpept"/>
</dbReference>
<evidence type="ECO:0000313" key="15">
    <source>
        <dbReference type="Proteomes" id="UP000294843"/>
    </source>
</evidence>
<feature type="domain" description="Penicillin-binding protein transpeptidase" evidence="12">
    <location>
        <begin position="349"/>
        <end position="654"/>
    </location>
</feature>
<gene>
    <name evidence="14" type="ORF">ERX55_01185</name>
</gene>
<dbReference type="GO" id="GO:0005886">
    <property type="term" value="C:plasma membrane"/>
    <property type="evidence" value="ECO:0007669"/>
    <property type="project" value="UniProtKB-SubCell"/>
</dbReference>
<evidence type="ECO:0000256" key="2">
    <source>
        <dbReference type="ARBA" id="ARBA00004236"/>
    </source>
</evidence>
<keyword evidence="10" id="KW-0961">Cell wall biogenesis/degradation</keyword>
<dbReference type="GO" id="GO:0071555">
    <property type="term" value="P:cell wall organization"/>
    <property type="evidence" value="ECO:0007669"/>
    <property type="project" value="UniProtKB-KW"/>
</dbReference>
<dbReference type="SUPFAM" id="SSF56601">
    <property type="entry name" value="beta-lactamase/transpeptidase-like"/>
    <property type="match status" value="1"/>
</dbReference>
<comment type="subcellular location">
    <subcellularLocation>
        <location evidence="2">Cell membrane</location>
    </subcellularLocation>
    <subcellularLocation>
        <location evidence="1">Membrane</location>
        <topology evidence="1">Single-pass membrane protein</topology>
    </subcellularLocation>
</comment>
<accession>A0A4R6C2H2</accession>
<dbReference type="Gene3D" id="1.10.10.1230">
    <property type="entry name" value="Penicillin-binding protein, N-terminal non-catalytic domain, head sub-domain"/>
    <property type="match status" value="1"/>
</dbReference>
<dbReference type="Proteomes" id="UP000294843">
    <property type="component" value="Unassembled WGS sequence"/>
</dbReference>